<accession>A0ABQ6FRM4</accession>
<dbReference type="Proteomes" id="UP001344906">
    <property type="component" value="Unassembled WGS sequence"/>
</dbReference>
<dbReference type="Pfam" id="PF04465">
    <property type="entry name" value="DUF499"/>
    <property type="match status" value="1"/>
</dbReference>
<evidence type="ECO:0000313" key="4">
    <source>
        <dbReference type="Proteomes" id="UP001344906"/>
    </source>
</evidence>
<gene>
    <name evidence="3" type="ORF">KDH_31840</name>
</gene>
<dbReference type="Pfam" id="PF18731">
    <property type="entry name" value="HEPN_Swt1"/>
    <property type="match status" value="1"/>
</dbReference>
<dbReference type="InterPro" id="IPR007555">
    <property type="entry name" value="DUF499"/>
</dbReference>
<proteinExistence type="predicted"/>
<name>A0ABQ6FRM4_9CHLR</name>
<feature type="region of interest" description="Disordered" evidence="1">
    <location>
        <begin position="149"/>
        <end position="171"/>
    </location>
</feature>
<evidence type="ECO:0000256" key="1">
    <source>
        <dbReference type="SAM" id="MobiDB-lite"/>
    </source>
</evidence>
<organism evidence="3 4">
    <name type="scientific">Dictyobacter halimunensis</name>
    <dbReference type="NCBI Taxonomy" id="3026934"/>
    <lineage>
        <taxon>Bacteria</taxon>
        <taxon>Bacillati</taxon>
        <taxon>Chloroflexota</taxon>
        <taxon>Ktedonobacteria</taxon>
        <taxon>Ktedonobacterales</taxon>
        <taxon>Dictyobacteraceae</taxon>
        <taxon>Dictyobacter</taxon>
    </lineage>
</organism>
<evidence type="ECO:0000313" key="3">
    <source>
        <dbReference type="EMBL" id="GLV56343.1"/>
    </source>
</evidence>
<comment type="caution">
    <text evidence="3">The sequence shown here is derived from an EMBL/GenBank/DDBJ whole genome shotgun (WGS) entry which is preliminary data.</text>
</comment>
<dbReference type="InterPro" id="IPR041650">
    <property type="entry name" value="HEPN_Swt1"/>
</dbReference>
<sequence>MTQSNRERVGKALDILNAGLQPFVEREMQAKYGARWRYEALNSLRDQHISKDGNDLHLDTQGLLLILWDQWSPVFRTVLGHAERSLVSELREVRNSWAHQNPFSLDDAYRALDSIQRLLIAVSAAAEADEIEKQRLELLRQRFEEQARQKTRKISGPLHNGSSTSTLPPWREIVTPQPDVASGSYQIAEFAADLGRVHKGEGSDEYRNPRDFFQRTFLTHGLRQLLGDALLRLSGAGGNPIVDLQTNFGGGKTHSLLALYHLFSGTPASDLLGIESILQETGISVPPTANRAVLVGYELSPGQARAKPDGCLVRTLWGELAWQLLKREGYALVAEADRQGVSPGSDVLIELFRKAKPCLILIDEWVVFARQLYGVSGLPAGSFDANLSFAQALTEAAKATSHTLIVASIPASDAETGGEGGREAATRLRNIFGRVESPWRPADAEEGFEIVRRRIFQPITDPALFTTRDAVAKTFSNLYQNQPQEFPDSCRDSSYEQRLKAAYPIHPELFDRLYGDWSSLEKFQRTRGVLRLMAAVVHALWQRNDTSPLILPSSVPIDERAVQFELTHYLEDNWVPIIEKDIDGSASLPRRIDMNNASTIGRYFASTRVARTIYLGSAPLAQTPHRGLTEQQVKLGCVVPGESVATFGDALRRLADQAHHLNLDGQRYWYSTQPTVTRLANDRASQYTEDDVLIEIEKWVKREANNRGDFARVYPCPSTTADVPDDDRSARLVILKPEQAHGLKDLDSAAIREAQTILDNRGNTRRTYRNTLVFLAADRNRVEELKQGMRQYLAWEYICENSEALNLDPFQAKQAQAQRDSARKTIEVRIPETYIWLLVPEQLDARQSAQSVQLTETRLQPQGQLAANASRKLRNEELLVTQYAGTLLRRDIDRIPLWRGNHVTLKDLADFFATYPYLKRLKTTDVLLKAIEEGLNVPSWQTSTFAYADGYDAEHQRYLNVRAGRPIQVILDTQSVLVKPDIALAQMAADAEAAEQAVARARAAASTTYAGQVATSSTVAEPRSSAFLDPVKHAPHFPPLPTPAPIEEKLKTRFHGTVKLDPRQPSKLMSNIAAEVLTHLTSRLDCKVEITLEIHAEDLTGFPEDIQRIIKENCATLKFEKDTDFEEE</sequence>
<protein>
    <recommendedName>
        <fullName evidence="2">Swt1-like HEPN domain-containing protein</fullName>
    </recommendedName>
</protein>
<evidence type="ECO:0000259" key="2">
    <source>
        <dbReference type="Pfam" id="PF18731"/>
    </source>
</evidence>
<keyword evidence="4" id="KW-1185">Reference proteome</keyword>
<dbReference type="RefSeq" id="WP_338251561.1">
    <property type="nucleotide sequence ID" value="NZ_BSRI01000002.1"/>
</dbReference>
<dbReference type="EMBL" id="BSRI01000002">
    <property type="protein sequence ID" value="GLV56343.1"/>
    <property type="molecule type" value="Genomic_DNA"/>
</dbReference>
<feature type="domain" description="Swt1-like HEPN" evidence="2">
    <location>
        <begin position="11"/>
        <end position="123"/>
    </location>
</feature>
<reference evidence="3 4" key="1">
    <citation type="submission" date="2023-02" db="EMBL/GenBank/DDBJ databases">
        <title>Dictyobacter halimunensis sp. nov., a new member of the class Ktedonobacteria from forest soil in a geothermal area.</title>
        <authorList>
            <person name="Rachmania M.K."/>
            <person name="Ningsih F."/>
            <person name="Sakai Y."/>
            <person name="Yabe S."/>
            <person name="Yokota A."/>
            <person name="Sjamsuridzal W."/>
        </authorList>
    </citation>
    <scope>NUCLEOTIDE SEQUENCE [LARGE SCALE GENOMIC DNA]</scope>
    <source>
        <strain evidence="3 4">S3.2.2.5</strain>
    </source>
</reference>